<comment type="similarity">
    <text evidence="2">Belongs to the frataxin family.</text>
</comment>
<keyword evidence="13" id="KW-0175">Coiled coil</keyword>
<dbReference type="OrthoDB" id="1897642at2759"/>
<keyword evidence="7" id="KW-0809">Transit peptide</keyword>
<evidence type="ECO:0000256" key="3">
    <source>
        <dbReference type="ARBA" id="ARBA00013107"/>
    </source>
</evidence>
<evidence type="ECO:0000256" key="2">
    <source>
        <dbReference type="ARBA" id="ARBA00008183"/>
    </source>
</evidence>
<evidence type="ECO:0000256" key="12">
    <source>
        <dbReference type="ARBA" id="ARBA00047990"/>
    </source>
</evidence>
<evidence type="ECO:0000256" key="7">
    <source>
        <dbReference type="ARBA" id="ARBA00022946"/>
    </source>
</evidence>
<accession>A0A9P4SBW9</accession>
<dbReference type="PANTHER" id="PTHR16821">
    <property type="entry name" value="FRATAXIN"/>
    <property type="match status" value="1"/>
</dbReference>
<evidence type="ECO:0000256" key="1">
    <source>
        <dbReference type="ARBA" id="ARBA00004173"/>
    </source>
</evidence>
<feature type="coiled-coil region" evidence="13">
    <location>
        <begin position="96"/>
        <end position="123"/>
    </location>
</feature>
<dbReference type="NCBIfam" id="TIGR03421">
    <property type="entry name" value="FeS_CyaY"/>
    <property type="match status" value="1"/>
</dbReference>
<dbReference type="InterPro" id="IPR017789">
    <property type="entry name" value="Frataxin"/>
</dbReference>
<dbReference type="GO" id="GO:0006826">
    <property type="term" value="P:iron ion transport"/>
    <property type="evidence" value="ECO:0007669"/>
    <property type="project" value="UniProtKB-KW"/>
</dbReference>
<dbReference type="InterPro" id="IPR002908">
    <property type="entry name" value="Frataxin/CyaY"/>
</dbReference>
<dbReference type="PROSITE" id="PS01344">
    <property type="entry name" value="FRATAXIN_1"/>
    <property type="match status" value="1"/>
</dbReference>
<dbReference type="Proteomes" id="UP000799429">
    <property type="component" value="Unassembled WGS sequence"/>
</dbReference>
<dbReference type="PANTHER" id="PTHR16821:SF2">
    <property type="entry name" value="FRATAXIN, MITOCHONDRIAL"/>
    <property type="match status" value="1"/>
</dbReference>
<dbReference type="EC" id="1.16.3.1" evidence="3"/>
<keyword evidence="5" id="KW-0813">Transport</keyword>
<dbReference type="GO" id="GO:0004322">
    <property type="term" value="F:ferroxidase activity"/>
    <property type="evidence" value="ECO:0007669"/>
    <property type="project" value="UniProtKB-EC"/>
</dbReference>
<dbReference type="NCBIfam" id="TIGR03422">
    <property type="entry name" value="mito_frataxin"/>
    <property type="match status" value="1"/>
</dbReference>
<dbReference type="AlphaFoldDB" id="A0A9P4SBW9"/>
<gene>
    <name evidence="15" type="ORF">M501DRAFT_1003072</name>
</gene>
<dbReference type="GO" id="GO:0006879">
    <property type="term" value="P:intracellular iron ion homeostasis"/>
    <property type="evidence" value="ECO:0007669"/>
    <property type="project" value="UniProtKB-KW"/>
</dbReference>
<dbReference type="SMART" id="SM01219">
    <property type="entry name" value="Frataxin_Cyay"/>
    <property type="match status" value="1"/>
</dbReference>
<keyword evidence="10" id="KW-0406">Ion transport</keyword>
<keyword evidence="8" id="KW-0560">Oxidoreductase</keyword>
<dbReference type="GO" id="GO:0016226">
    <property type="term" value="P:iron-sulfur cluster assembly"/>
    <property type="evidence" value="ECO:0007669"/>
    <property type="project" value="InterPro"/>
</dbReference>
<evidence type="ECO:0000256" key="11">
    <source>
        <dbReference type="ARBA" id="ARBA00023128"/>
    </source>
</evidence>
<feature type="region of interest" description="Disordered" evidence="14">
    <location>
        <begin position="61"/>
        <end position="91"/>
    </location>
</feature>
<evidence type="ECO:0000256" key="10">
    <source>
        <dbReference type="ARBA" id="ARBA00023065"/>
    </source>
</evidence>
<dbReference type="GO" id="GO:0051537">
    <property type="term" value="F:2 iron, 2 sulfur cluster binding"/>
    <property type="evidence" value="ECO:0007669"/>
    <property type="project" value="TreeGrafter"/>
</dbReference>
<comment type="catalytic activity">
    <reaction evidence="12">
        <text>4 Fe(2+) + O2 + 4 H(+) = 4 Fe(3+) + 2 H2O</text>
        <dbReference type="Rhea" id="RHEA:11148"/>
        <dbReference type="ChEBI" id="CHEBI:15377"/>
        <dbReference type="ChEBI" id="CHEBI:15378"/>
        <dbReference type="ChEBI" id="CHEBI:15379"/>
        <dbReference type="ChEBI" id="CHEBI:29033"/>
        <dbReference type="ChEBI" id="CHEBI:29034"/>
        <dbReference type="EC" id="1.16.3.1"/>
    </reaction>
</comment>
<name>A0A9P4SBW9_9PEZI</name>
<organism evidence="15 16">
    <name type="scientific">Patellaria atrata CBS 101060</name>
    <dbReference type="NCBI Taxonomy" id="1346257"/>
    <lineage>
        <taxon>Eukaryota</taxon>
        <taxon>Fungi</taxon>
        <taxon>Dikarya</taxon>
        <taxon>Ascomycota</taxon>
        <taxon>Pezizomycotina</taxon>
        <taxon>Dothideomycetes</taxon>
        <taxon>Dothideomycetes incertae sedis</taxon>
        <taxon>Patellariales</taxon>
        <taxon>Patellariaceae</taxon>
        <taxon>Patellaria</taxon>
    </lineage>
</organism>
<dbReference type="Gene3D" id="3.30.920.10">
    <property type="entry name" value="Frataxin/CyaY"/>
    <property type="match status" value="1"/>
</dbReference>
<evidence type="ECO:0000256" key="5">
    <source>
        <dbReference type="ARBA" id="ARBA00022448"/>
    </source>
</evidence>
<dbReference type="GO" id="GO:0008198">
    <property type="term" value="F:ferrous iron binding"/>
    <property type="evidence" value="ECO:0007669"/>
    <property type="project" value="TreeGrafter"/>
</dbReference>
<keyword evidence="16" id="KW-1185">Reference proteome</keyword>
<evidence type="ECO:0000256" key="13">
    <source>
        <dbReference type="SAM" id="Coils"/>
    </source>
</evidence>
<evidence type="ECO:0000256" key="4">
    <source>
        <dbReference type="ARBA" id="ARBA00022434"/>
    </source>
</evidence>
<dbReference type="PROSITE" id="PS50810">
    <property type="entry name" value="FRATAXIN_2"/>
    <property type="match status" value="1"/>
</dbReference>
<dbReference type="GO" id="GO:0005739">
    <property type="term" value="C:mitochondrion"/>
    <property type="evidence" value="ECO:0007669"/>
    <property type="project" value="UniProtKB-SubCell"/>
</dbReference>
<protein>
    <recommendedName>
        <fullName evidence="3">ferroxidase</fullName>
        <ecNumber evidence="3">1.16.3.1</ecNumber>
    </recommendedName>
</protein>
<dbReference type="InterPro" id="IPR020895">
    <property type="entry name" value="Frataxin_CS"/>
</dbReference>
<keyword evidence="6" id="KW-0410">Iron transport</keyword>
<proteinExistence type="inferred from homology"/>
<dbReference type="GO" id="GO:0034986">
    <property type="term" value="F:iron chaperone activity"/>
    <property type="evidence" value="ECO:0007669"/>
    <property type="project" value="TreeGrafter"/>
</dbReference>
<comment type="subcellular location">
    <subcellularLocation>
        <location evidence="1">Mitochondrion</location>
    </subcellularLocation>
</comment>
<dbReference type="Pfam" id="PF01491">
    <property type="entry name" value="Frataxin_Cyay"/>
    <property type="match status" value="1"/>
</dbReference>
<evidence type="ECO:0000256" key="8">
    <source>
        <dbReference type="ARBA" id="ARBA00023002"/>
    </source>
</evidence>
<dbReference type="GO" id="GO:0008199">
    <property type="term" value="F:ferric iron binding"/>
    <property type="evidence" value="ECO:0007669"/>
    <property type="project" value="InterPro"/>
</dbReference>
<evidence type="ECO:0000313" key="16">
    <source>
        <dbReference type="Proteomes" id="UP000799429"/>
    </source>
</evidence>
<evidence type="ECO:0000313" key="15">
    <source>
        <dbReference type="EMBL" id="KAF2839634.1"/>
    </source>
</evidence>
<keyword evidence="11" id="KW-0496">Mitochondrion</keyword>
<evidence type="ECO:0000256" key="6">
    <source>
        <dbReference type="ARBA" id="ARBA00022496"/>
    </source>
</evidence>
<keyword evidence="9" id="KW-0408">Iron</keyword>
<dbReference type="InterPro" id="IPR036524">
    <property type="entry name" value="Frataxin/CyaY_sf"/>
</dbReference>
<evidence type="ECO:0000256" key="9">
    <source>
        <dbReference type="ARBA" id="ARBA00023004"/>
    </source>
</evidence>
<keyword evidence="4" id="KW-0409">Iron storage</keyword>
<reference evidence="15" key="1">
    <citation type="journal article" date="2020" name="Stud. Mycol.">
        <title>101 Dothideomycetes genomes: a test case for predicting lifestyles and emergence of pathogens.</title>
        <authorList>
            <person name="Haridas S."/>
            <person name="Albert R."/>
            <person name="Binder M."/>
            <person name="Bloem J."/>
            <person name="Labutti K."/>
            <person name="Salamov A."/>
            <person name="Andreopoulos B."/>
            <person name="Baker S."/>
            <person name="Barry K."/>
            <person name="Bills G."/>
            <person name="Bluhm B."/>
            <person name="Cannon C."/>
            <person name="Castanera R."/>
            <person name="Culley D."/>
            <person name="Daum C."/>
            <person name="Ezra D."/>
            <person name="Gonzalez J."/>
            <person name="Henrissat B."/>
            <person name="Kuo A."/>
            <person name="Liang C."/>
            <person name="Lipzen A."/>
            <person name="Lutzoni F."/>
            <person name="Magnuson J."/>
            <person name="Mondo S."/>
            <person name="Nolan M."/>
            <person name="Ohm R."/>
            <person name="Pangilinan J."/>
            <person name="Park H.-J."/>
            <person name="Ramirez L."/>
            <person name="Alfaro M."/>
            <person name="Sun H."/>
            <person name="Tritt A."/>
            <person name="Yoshinaga Y."/>
            <person name="Zwiers L.-H."/>
            <person name="Turgeon B."/>
            <person name="Goodwin S."/>
            <person name="Spatafora J."/>
            <person name="Crous P."/>
            <person name="Grigoriev I."/>
        </authorList>
    </citation>
    <scope>NUCLEOTIDE SEQUENCE</scope>
    <source>
        <strain evidence="15">CBS 101060</strain>
    </source>
</reference>
<evidence type="ECO:0000256" key="14">
    <source>
        <dbReference type="SAM" id="MobiDB-lite"/>
    </source>
</evidence>
<dbReference type="FunFam" id="3.30.920.10:FF:000004">
    <property type="entry name" value="Mitochondrial chaperone Frataxin"/>
    <property type="match status" value="1"/>
</dbReference>
<sequence length="210" mass="23431">MLSRRIVRSANGSMRVTLRRADIIVSPSLGVKSLNTATFRRHVSTPLKYFAFPGPREFHSSPSLSSLMPDAQDPGPKESESPEQKAPAQISSEQYHEIADQYLEELNSKLEAMQESREDMEVEYSAGILSVTVPNKGTYVINKQPPNKQIWLSSPISGPKRYDYVVEGESQHEKEGGGVGDWIYIRDNSSLTQLLRKELGIELGIDPDTP</sequence>
<comment type="caution">
    <text evidence="15">The sequence shown here is derived from an EMBL/GenBank/DDBJ whole genome shotgun (WGS) entry which is preliminary data.</text>
</comment>
<dbReference type="EMBL" id="MU006094">
    <property type="protein sequence ID" value="KAF2839634.1"/>
    <property type="molecule type" value="Genomic_DNA"/>
</dbReference>
<dbReference type="SUPFAM" id="SSF55387">
    <property type="entry name" value="Frataxin/Nqo15-like"/>
    <property type="match status" value="1"/>
</dbReference>